<comment type="caution">
    <text evidence="1">The sequence shown here is derived from an EMBL/GenBank/DDBJ whole genome shotgun (WGS) entry which is preliminary data.</text>
</comment>
<keyword evidence="2" id="KW-1185">Reference proteome</keyword>
<name>A0ABQ4U5A9_9HYPH</name>
<dbReference type="EMBL" id="BPRB01000352">
    <property type="protein sequence ID" value="GJE62605.1"/>
    <property type="molecule type" value="Genomic_DNA"/>
</dbReference>
<sequence length="117" mass="12984">MDFSRQIAPYGRIVRVPASRGVHLGIKSGRQSGLRLGYSQIANPIHLMRKGTCSYRKALYLMCRNVAANLSRCPRPEPYVDRLGRCLGNLRAAFDIITGRLDPARILSFDPARGGGR</sequence>
<evidence type="ECO:0000313" key="1">
    <source>
        <dbReference type="EMBL" id="GJE62605.1"/>
    </source>
</evidence>
<evidence type="ECO:0008006" key="3">
    <source>
        <dbReference type="Google" id="ProtNLM"/>
    </source>
</evidence>
<gene>
    <name evidence="1" type="ORF">MPOCJGCO_4738</name>
</gene>
<reference evidence="1" key="1">
    <citation type="journal article" date="2021" name="Front. Microbiol.">
        <title>Comprehensive Comparative Genomics and Phenotyping of Methylobacterium Species.</title>
        <authorList>
            <person name="Alessa O."/>
            <person name="Ogura Y."/>
            <person name="Fujitani Y."/>
            <person name="Takami H."/>
            <person name="Hayashi T."/>
            <person name="Sahin N."/>
            <person name="Tani A."/>
        </authorList>
    </citation>
    <scope>NUCLEOTIDE SEQUENCE</scope>
    <source>
        <strain evidence="1">DSM 23632</strain>
    </source>
</reference>
<reference evidence="1" key="2">
    <citation type="submission" date="2021-08" db="EMBL/GenBank/DDBJ databases">
        <authorList>
            <person name="Tani A."/>
            <person name="Ola A."/>
            <person name="Ogura Y."/>
            <person name="Katsura K."/>
            <person name="Hayashi T."/>
        </authorList>
    </citation>
    <scope>NUCLEOTIDE SEQUENCE</scope>
    <source>
        <strain evidence="1">DSM 23632</strain>
    </source>
</reference>
<accession>A0ABQ4U5A9</accession>
<evidence type="ECO:0000313" key="2">
    <source>
        <dbReference type="Proteomes" id="UP001055057"/>
    </source>
</evidence>
<dbReference type="Proteomes" id="UP001055057">
    <property type="component" value="Unassembled WGS sequence"/>
</dbReference>
<proteinExistence type="predicted"/>
<organism evidence="1 2">
    <name type="scientific">Methylobacterium trifolii</name>
    <dbReference type="NCBI Taxonomy" id="1003092"/>
    <lineage>
        <taxon>Bacteria</taxon>
        <taxon>Pseudomonadati</taxon>
        <taxon>Pseudomonadota</taxon>
        <taxon>Alphaproteobacteria</taxon>
        <taxon>Hyphomicrobiales</taxon>
        <taxon>Methylobacteriaceae</taxon>
        <taxon>Methylobacterium</taxon>
    </lineage>
</organism>
<protein>
    <recommendedName>
        <fullName evidence="3">Transposase</fullName>
    </recommendedName>
</protein>